<proteinExistence type="predicted"/>
<protein>
    <recommendedName>
        <fullName evidence="4">ANKFY1</fullName>
    </recommendedName>
</protein>
<dbReference type="PANTHER" id="PTHR24121">
    <property type="entry name" value="NO MECHANORECEPTOR POTENTIAL C, ISOFORM D-RELATED"/>
    <property type="match status" value="1"/>
</dbReference>
<comment type="caution">
    <text evidence="2">The sequence shown here is derived from an EMBL/GenBank/DDBJ whole genome shotgun (WGS) entry which is preliminary data.</text>
</comment>
<dbReference type="SUPFAM" id="SSF52129">
    <property type="entry name" value="Caspase-like"/>
    <property type="match status" value="1"/>
</dbReference>
<dbReference type="PROSITE" id="PS50297">
    <property type="entry name" value="ANK_REP_REGION"/>
    <property type="match status" value="1"/>
</dbReference>
<sequence length="991" mass="111585">MSHLTHLSSHQSIGSRRPEELRRLLNESANPRLMIDRTEEGGRNLIHWLACHNLFQHIKVIVDFLKKYDLLACLETVDAVGNTALHLATNDGGIETVNCLLEELDYSKKLKLLLITNDHSKHRQTVINKCLDESGSDTVIWCMLKHLKPPDLLLLLNSLDNTGESAIHKMVKKAQYNSLITDKVLPELSTLTAQENLHWVEKRSINRNENVLHLCSRNGQADIIAQILAMLDKLEDSTWLEVMMLKNIDQLTALELAISEHQVKCVEAILSSSHHKTNQLAEKVTKKFTASFDELCRDKNDVVCPTTICSFIKAVGSSQRVLWINKQAAHDSGTFLEKVVEFQWLEVLTVLDSNLEESEKNLLVSEKLASDETIVHKAAADGNPELVSLLLQLAENPSNLILQPNASQKNALHIATENNNSATLAIFLNAIQPDKLVSAINKLDKDSKTVLQLAVEDEAKIECVKHLLNSVDASSMQKIICLKSSHQTVMHIIVKNGHSSTMSVILQIFVARELLWTDITKLLLKKNHHGYTAFHVAASINAFDVFQQVNNVLGEKHRCNLMDLFLSPDELNRESPLHMAAKKGYTQSLNIMLDAAESSLVLLKLLSTLSYTHGSTPSQSDVKSGDSIIVRHILTKLSQDHKTQLLTVPNNINKKTMLHEAFYRYDVEMSRMLLQCVDIEQRFKVCQIKDGKGNSPLHSLRYLTDQASEWSSVIQLLQDLSSDQRMQLVSSKDSDHCTVIQAPFGSNGTVIFNAMLEGLEKKEKLELFGVPDKKGKSVEVLAIHHLRQDSNTLCERISLLAYLVELHPNHTAYPDLLNELAAQVSQENYDQNTLLDQDDNGDTILHIAARLNNYDLVKAILSVSDEEVRSRSIELKNKYKKTPHQLAWSSEKIQGLLSWAKNQKGYYYFPTAPIVSIIYITEDREGAESEKEAFQKTMNDQFQIEARIHRDLTREKIFEEILEAIKPDDISGFVLAFMGHGDKGCVLAKTI</sequence>
<dbReference type="Proteomes" id="UP000593567">
    <property type="component" value="Unassembled WGS sequence"/>
</dbReference>
<keyword evidence="3" id="KW-1185">Reference proteome</keyword>
<dbReference type="PANTHER" id="PTHR24121:SF21">
    <property type="entry name" value="ANKYRIN REPEAT FAMILY PROTEIN"/>
    <property type="match status" value="1"/>
</dbReference>
<dbReference type="Gene3D" id="3.40.50.1460">
    <property type="match status" value="1"/>
</dbReference>
<organism evidence="2 3">
    <name type="scientific">Bugula neritina</name>
    <name type="common">Brown bryozoan</name>
    <name type="synonym">Sertularia neritina</name>
    <dbReference type="NCBI Taxonomy" id="10212"/>
    <lineage>
        <taxon>Eukaryota</taxon>
        <taxon>Metazoa</taxon>
        <taxon>Spiralia</taxon>
        <taxon>Lophotrochozoa</taxon>
        <taxon>Bryozoa</taxon>
        <taxon>Gymnolaemata</taxon>
        <taxon>Cheilostomatida</taxon>
        <taxon>Flustrina</taxon>
        <taxon>Buguloidea</taxon>
        <taxon>Bugulidae</taxon>
        <taxon>Bugula</taxon>
    </lineage>
</organism>
<evidence type="ECO:0000313" key="3">
    <source>
        <dbReference type="Proteomes" id="UP000593567"/>
    </source>
</evidence>
<dbReference type="SMART" id="SM00248">
    <property type="entry name" value="ANK"/>
    <property type="match status" value="12"/>
</dbReference>
<dbReference type="PROSITE" id="PS50088">
    <property type="entry name" value="ANK_REPEAT"/>
    <property type="match status" value="1"/>
</dbReference>
<dbReference type="AlphaFoldDB" id="A0A7J7JC90"/>
<dbReference type="SUPFAM" id="SSF140860">
    <property type="entry name" value="Pseudo ankyrin repeat-like"/>
    <property type="match status" value="1"/>
</dbReference>
<dbReference type="Gene3D" id="1.25.40.20">
    <property type="entry name" value="Ankyrin repeat-containing domain"/>
    <property type="match status" value="5"/>
</dbReference>
<evidence type="ECO:0000313" key="2">
    <source>
        <dbReference type="EMBL" id="KAF6023543.1"/>
    </source>
</evidence>
<dbReference type="SUPFAM" id="SSF48403">
    <property type="entry name" value="Ankyrin repeat"/>
    <property type="match status" value="2"/>
</dbReference>
<dbReference type="InterPro" id="IPR029030">
    <property type="entry name" value="Caspase-like_dom_sf"/>
</dbReference>
<reference evidence="2" key="1">
    <citation type="submission" date="2020-06" db="EMBL/GenBank/DDBJ databases">
        <title>Draft genome of Bugula neritina, a colonial animal packing powerful symbionts and potential medicines.</title>
        <authorList>
            <person name="Rayko M."/>
        </authorList>
    </citation>
    <scope>NUCLEOTIDE SEQUENCE [LARGE SCALE GENOMIC DNA]</scope>
    <source>
        <strain evidence="2">Kwan_BN1</strain>
    </source>
</reference>
<gene>
    <name evidence="2" type="ORF">EB796_018140</name>
</gene>
<dbReference type="InterPro" id="IPR036770">
    <property type="entry name" value="Ankyrin_rpt-contain_sf"/>
</dbReference>
<keyword evidence="1" id="KW-0040">ANK repeat</keyword>
<dbReference type="InterPro" id="IPR002110">
    <property type="entry name" value="Ankyrin_rpt"/>
</dbReference>
<evidence type="ECO:0000256" key="1">
    <source>
        <dbReference type="PROSITE-ProRule" id="PRU00023"/>
    </source>
</evidence>
<dbReference type="Pfam" id="PF00023">
    <property type="entry name" value="Ank"/>
    <property type="match status" value="1"/>
</dbReference>
<feature type="repeat" description="ANK" evidence="1">
    <location>
        <begin position="840"/>
        <end position="862"/>
    </location>
</feature>
<name>A0A7J7JC90_BUGNE</name>
<dbReference type="EMBL" id="VXIV02002699">
    <property type="protein sequence ID" value="KAF6023543.1"/>
    <property type="molecule type" value="Genomic_DNA"/>
</dbReference>
<accession>A0A7J7JC90</accession>
<evidence type="ECO:0008006" key="4">
    <source>
        <dbReference type="Google" id="ProtNLM"/>
    </source>
</evidence>